<dbReference type="EMBL" id="JARKIE010000108">
    <property type="protein sequence ID" value="KAJ7683459.1"/>
    <property type="molecule type" value="Genomic_DNA"/>
</dbReference>
<feature type="transmembrane region" description="Helical" evidence="1">
    <location>
        <begin position="128"/>
        <end position="155"/>
    </location>
</feature>
<dbReference type="Proteomes" id="UP001221757">
    <property type="component" value="Unassembled WGS sequence"/>
</dbReference>
<keyword evidence="1" id="KW-1133">Transmembrane helix</keyword>
<feature type="transmembrane region" description="Helical" evidence="1">
    <location>
        <begin position="215"/>
        <end position="243"/>
    </location>
</feature>
<accession>A0AAD7D7T6</accession>
<evidence type="ECO:0000313" key="4">
    <source>
        <dbReference type="Proteomes" id="UP001221757"/>
    </source>
</evidence>
<keyword evidence="1" id="KW-0812">Transmembrane</keyword>
<name>A0AAD7D7T6_MYCRO</name>
<protein>
    <recommendedName>
        <fullName evidence="2">DUF6533 domain-containing protein</fullName>
    </recommendedName>
</protein>
<organism evidence="3 4">
    <name type="scientific">Mycena rosella</name>
    <name type="common">Pink bonnet</name>
    <name type="synonym">Agaricus rosellus</name>
    <dbReference type="NCBI Taxonomy" id="1033263"/>
    <lineage>
        <taxon>Eukaryota</taxon>
        <taxon>Fungi</taxon>
        <taxon>Dikarya</taxon>
        <taxon>Basidiomycota</taxon>
        <taxon>Agaricomycotina</taxon>
        <taxon>Agaricomycetes</taxon>
        <taxon>Agaricomycetidae</taxon>
        <taxon>Agaricales</taxon>
        <taxon>Marasmiineae</taxon>
        <taxon>Mycenaceae</taxon>
        <taxon>Mycena</taxon>
    </lineage>
</organism>
<keyword evidence="4" id="KW-1185">Reference proteome</keyword>
<feature type="transmembrane region" description="Helical" evidence="1">
    <location>
        <begin position="49"/>
        <end position="74"/>
    </location>
</feature>
<evidence type="ECO:0000259" key="2">
    <source>
        <dbReference type="Pfam" id="PF20151"/>
    </source>
</evidence>
<reference evidence="3" key="1">
    <citation type="submission" date="2023-03" db="EMBL/GenBank/DDBJ databases">
        <title>Massive genome expansion in bonnet fungi (Mycena s.s.) driven by repeated elements and novel gene families across ecological guilds.</title>
        <authorList>
            <consortium name="Lawrence Berkeley National Laboratory"/>
            <person name="Harder C.B."/>
            <person name="Miyauchi S."/>
            <person name="Viragh M."/>
            <person name="Kuo A."/>
            <person name="Thoen E."/>
            <person name="Andreopoulos B."/>
            <person name="Lu D."/>
            <person name="Skrede I."/>
            <person name="Drula E."/>
            <person name="Henrissat B."/>
            <person name="Morin E."/>
            <person name="Kohler A."/>
            <person name="Barry K."/>
            <person name="LaButti K."/>
            <person name="Morin E."/>
            <person name="Salamov A."/>
            <person name="Lipzen A."/>
            <person name="Mereny Z."/>
            <person name="Hegedus B."/>
            <person name="Baldrian P."/>
            <person name="Stursova M."/>
            <person name="Weitz H."/>
            <person name="Taylor A."/>
            <person name="Grigoriev I.V."/>
            <person name="Nagy L.G."/>
            <person name="Martin F."/>
            <person name="Kauserud H."/>
        </authorList>
    </citation>
    <scope>NUCLEOTIDE SEQUENCE</scope>
    <source>
        <strain evidence="3">CBHHK067</strain>
    </source>
</reference>
<comment type="caution">
    <text evidence="3">The sequence shown here is derived from an EMBL/GenBank/DDBJ whole genome shotgun (WGS) entry which is preliminary data.</text>
</comment>
<evidence type="ECO:0000256" key="1">
    <source>
        <dbReference type="SAM" id="Phobius"/>
    </source>
</evidence>
<dbReference type="InterPro" id="IPR045340">
    <property type="entry name" value="DUF6533"/>
</dbReference>
<feature type="transmembrane region" description="Helical" evidence="1">
    <location>
        <begin position="20"/>
        <end position="37"/>
    </location>
</feature>
<dbReference type="Pfam" id="PF20151">
    <property type="entry name" value="DUF6533"/>
    <property type="match status" value="1"/>
</dbReference>
<keyword evidence="1" id="KW-0472">Membrane</keyword>
<sequence length="290" mass="33316">MSDSAASELALTEVVLHDVLIIRYISGLLFDSFILLYDHLLSLADEVQLIWSAKFTSSKFLFLAIRYLVGSLLIPRRVLADLSNVSLSNQFCRAWWAFAVLVGWATIVINNWFILLRMWVLWDRNRTFIIATLLLFIAMHATHLVLAWVGVAHMINTLHFEPFRHACGFSTVSDIGGVWLPQLLFEFLMLMAMGWKVRMRPKTLKSLHEDGFGYFLVRLTLANAVVFLAARTTLTFCLVFFMWCFTTTATCRMVLGVRRSAERAQLIEAPSRDSRDSQFIELPRIQRQDS</sequence>
<feature type="transmembrane region" description="Helical" evidence="1">
    <location>
        <begin position="175"/>
        <end position="195"/>
    </location>
</feature>
<evidence type="ECO:0000313" key="3">
    <source>
        <dbReference type="EMBL" id="KAJ7683459.1"/>
    </source>
</evidence>
<feature type="transmembrane region" description="Helical" evidence="1">
    <location>
        <begin position="94"/>
        <end position="116"/>
    </location>
</feature>
<dbReference type="AlphaFoldDB" id="A0AAD7D7T6"/>
<gene>
    <name evidence="3" type="ORF">B0H17DRAFT_1074240</name>
</gene>
<proteinExistence type="predicted"/>
<feature type="domain" description="DUF6533" evidence="2">
    <location>
        <begin position="34"/>
        <end position="68"/>
    </location>
</feature>